<evidence type="ECO:0000259" key="8">
    <source>
        <dbReference type="PROSITE" id="PS50110"/>
    </source>
</evidence>
<feature type="modified residue" description="4-aspartylphosphate" evidence="6">
    <location>
        <position position="54"/>
    </location>
</feature>
<dbReference type="InterPro" id="IPR002197">
    <property type="entry name" value="HTH_Fis"/>
</dbReference>
<evidence type="ECO:0000256" key="2">
    <source>
        <dbReference type="ARBA" id="ARBA00022741"/>
    </source>
</evidence>
<dbReference type="SUPFAM" id="SSF52540">
    <property type="entry name" value="P-loop containing nucleoside triphosphate hydrolases"/>
    <property type="match status" value="1"/>
</dbReference>
<dbReference type="PROSITE" id="PS00675">
    <property type="entry name" value="SIGMA54_INTERACT_1"/>
    <property type="match status" value="1"/>
</dbReference>
<dbReference type="InterPro" id="IPR011006">
    <property type="entry name" value="CheY-like_superfamily"/>
</dbReference>
<dbReference type="SUPFAM" id="SSF46689">
    <property type="entry name" value="Homeodomain-like"/>
    <property type="match status" value="1"/>
</dbReference>
<evidence type="ECO:0000256" key="5">
    <source>
        <dbReference type="ARBA" id="ARBA00023163"/>
    </source>
</evidence>
<dbReference type="InterPro" id="IPR025662">
    <property type="entry name" value="Sigma_54_int_dom_ATP-bd_1"/>
</dbReference>
<dbReference type="InterPro" id="IPR001789">
    <property type="entry name" value="Sig_transdc_resp-reg_receiver"/>
</dbReference>
<reference evidence="9 10" key="1">
    <citation type="journal article" date="2019" name="Nat. Microbiol.">
        <title>Mediterranean grassland soil C-N compound turnover is dependent on rainfall and depth, and is mediated by genomically divergent microorganisms.</title>
        <authorList>
            <person name="Diamond S."/>
            <person name="Andeer P.F."/>
            <person name="Li Z."/>
            <person name="Crits-Christoph A."/>
            <person name="Burstein D."/>
            <person name="Anantharaman K."/>
            <person name="Lane K.R."/>
            <person name="Thomas B.C."/>
            <person name="Pan C."/>
            <person name="Northen T.R."/>
            <person name="Banfield J.F."/>
        </authorList>
    </citation>
    <scope>NUCLEOTIDE SEQUENCE [LARGE SCALE GENOMIC DNA]</scope>
    <source>
        <strain evidence="9">WS_3</strain>
    </source>
</reference>
<dbReference type="PRINTS" id="PR01590">
    <property type="entry name" value="HTHFIS"/>
</dbReference>
<dbReference type="InterPro" id="IPR002078">
    <property type="entry name" value="Sigma_54_int"/>
</dbReference>
<dbReference type="SMART" id="SM00448">
    <property type="entry name" value="REC"/>
    <property type="match status" value="1"/>
</dbReference>
<dbReference type="GO" id="GO:0005524">
    <property type="term" value="F:ATP binding"/>
    <property type="evidence" value="ECO:0007669"/>
    <property type="project" value="UniProtKB-KW"/>
</dbReference>
<comment type="caution">
    <text evidence="9">The sequence shown here is derived from an EMBL/GenBank/DDBJ whole genome shotgun (WGS) entry which is preliminary data.</text>
</comment>
<dbReference type="InterPro" id="IPR025944">
    <property type="entry name" value="Sigma_54_int_dom_CS"/>
</dbReference>
<proteinExistence type="predicted"/>
<name>A0A538SPT4_UNCEI</name>
<dbReference type="FunFam" id="3.40.50.300:FF:000006">
    <property type="entry name" value="DNA-binding transcriptional regulator NtrC"/>
    <property type="match status" value="1"/>
</dbReference>
<dbReference type="GO" id="GO:0006355">
    <property type="term" value="P:regulation of DNA-templated transcription"/>
    <property type="evidence" value="ECO:0007669"/>
    <property type="project" value="InterPro"/>
</dbReference>
<keyword evidence="1 6" id="KW-0597">Phosphoprotein</keyword>
<evidence type="ECO:0000256" key="6">
    <source>
        <dbReference type="PROSITE-ProRule" id="PRU00169"/>
    </source>
</evidence>
<protein>
    <submittedName>
        <fullName evidence="9">Sigma-54-dependent Fis family transcriptional regulator</fullName>
    </submittedName>
</protein>
<dbReference type="EMBL" id="VBOT01000019">
    <property type="protein sequence ID" value="TMQ53367.1"/>
    <property type="molecule type" value="Genomic_DNA"/>
</dbReference>
<organism evidence="9 10">
    <name type="scientific">Eiseniibacteriota bacterium</name>
    <dbReference type="NCBI Taxonomy" id="2212470"/>
    <lineage>
        <taxon>Bacteria</taxon>
        <taxon>Candidatus Eiseniibacteriota</taxon>
    </lineage>
</organism>
<dbReference type="SUPFAM" id="SSF52172">
    <property type="entry name" value="CheY-like"/>
    <property type="match status" value="1"/>
</dbReference>
<keyword evidence="2" id="KW-0547">Nucleotide-binding</keyword>
<dbReference type="GO" id="GO:0043565">
    <property type="term" value="F:sequence-specific DNA binding"/>
    <property type="evidence" value="ECO:0007669"/>
    <property type="project" value="InterPro"/>
</dbReference>
<dbReference type="PROSITE" id="PS50045">
    <property type="entry name" value="SIGMA54_INTERACT_4"/>
    <property type="match status" value="1"/>
</dbReference>
<dbReference type="Pfam" id="PF25601">
    <property type="entry name" value="AAA_lid_14"/>
    <property type="match status" value="1"/>
</dbReference>
<dbReference type="PROSITE" id="PS50110">
    <property type="entry name" value="RESPONSE_REGULATORY"/>
    <property type="match status" value="1"/>
</dbReference>
<dbReference type="Pfam" id="PF00072">
    <property type="entry name" value="Response_reg"/>
    <property type="match status" value="1"/>
</dbReference>
<dbReference type="SMART" id="SM00382">
    <property type="entry name" value="AAA"/>
    <property type="match status" value="1"/>
</dbReference>
<dbReference type="Proteomes" id="UP000320184">
    <property type="component" value="Unassembled WGS sequence"/>
</dbReference>
<feature type="domain" description="Sigma-54 factor interaction" evidence="7">
    <location>
        <begin position="142"/>
        <end position="364"/>
    </location>
</feature>
<dbReference type="CDD" id="cd00009">
    <property type="entry name" value="AAA"/>
    <property type="match status" value="1"/>
</dbReference>
<evidence type="ECO:0000313" key="9">
    <source>
        <dbReference type="EMBL" id="TMQ53367.1"/>
    </source>
</evidence>
<dbReference type="AlphaFoldDB" id="A0A538SPT4"/>
<dbReference type="InterPro" id="IPR058031">
    <property type="entry name" value="AAA_lid_NorR"/>
</dbReference>
<dbReference type="PROSITE" id="PS00688">
    <property type="entry name" value="SIGMA54_INTERACT_3"/>
    <property type="match status" value="1"/>
</dbReference>
<dbReference type="GO" id="GO:0000160">
    <property type="term" value="P:phosphorelay signal transduction system"/>
    <property type="evidence" value="ECO:0007669"/>
    <property type="project" value="InterPro"/>
</dbReference>
<keyword evidence="4" id="KW-0805">Transcription regulation</keyword>
<dbReference type="InterPro" id="IPR009057">
    <property type="entry name" value="Homeodomain-like_sf"/>
</dbReference>
<gene>
    <name evidence="9" type="ORF">E6K73_01455</name>
</gene>
<evidence type="ECO:0000256" key="3">
    <source>
        <dbReference type="ARBA" id="ARBA00022840"/>
    </source>
</evidence>
<dbReference type="InterPro" id="IPR003593">
    <property type="entry name" value="AAA+_ATPase"/>
</dbReference>
<dbReference type="Gene3D" id="3.40.50.300">
    <property type="entry name" value="P-loop containing nucleotide triphosphate hydrolases"/>
    <property type="match status" value="1"/>
</dbReference>
<keyword evidence="5" id="KW-0804">Transcription</keyword>
<dbReference type="Gene3D" id="1.10.10.60">
    <property type="entry name" value="Homeodomain-like"/>
    <property type="match status" value="1"/>
</dbReference>
<dbReference type="PANTHER" id="PTHR32071">
    <property type="entry name" value="TRANSCRIPTIONAL REGULATORY PROTEIN"/>
    <property type="match status" value="1"/>
</dbReference>
<evidence type="ECO:0000256" key="1">
    <source>
        <dbReference type="ARBA" id="ARBA00022553"/>
    </source>
</evidence>
<evidence type="ECO:0000313" key="10">
    <source>
        <dbReference type="Proteomes" id="UP000320184"/>
    </source>
</evidence>
<dbReference type="FunFam" id="3.40.50.2300:FF:000018">
    <property type="entry name" value="DNA-binding transcriptional regulator NtrC"/>
    <property type="match status" value="1"/>
</dbReference>
<dbReference type="Pfam" id="PF02954">
    <property type="entry name" value="HTH_8"/>
    <property type="match status" value="1"/>
</dbReference>
<dbReference type="Gene3D" id="1.10.8.60">
    <property type="match status" value="1"/>
</dbReference>
<dbReference type="InterPro" id="IPR027417">
    <property type="entry name" value="P-loop_NTPase"/>
</dbReference>
<evidence type="ECO:0000256" key="4">
    <source>
        <dbReference type="ARBA" id="ARBA00023015"/>
    </source>
</evidence>
<dbReference type="PANTHER" id="PTHR32071:SF113">
    <property type="entry name" value="ALGINATE BIOSYNTHESIS TRANSCRIPTIONAL REGULATORY PROTEIN ALGB"/>
    <property type="match status" value="1"/>
</dbReference>
<dbReference type="Pfam" id="PF00158">
    <property type="entry name" value="Sigma54_activat"/>
    <property type="match status" value="1"/>
</dbReference>
<dbReference type="Gene3D" id="3.40.50.2300">
    <property type="match status" value="1"/>
</dbReference>
<feature type="domain" description="Response regulatory" evidence="8">
    <location>
        <begin position="5"/>
        <end position="119"/>
    </location>
</feature>
<evidence type="ECO:0000259" key="7">
    <source>
        <dbReference type="PROSITE" id="PS50045"/>
    </source>
</evidence>
<keyword evidence="3" id="KW-0067">ATP-binding</keyword>
<accession>A0A538SPT4</accession>
<sequence>MSKANILVVDDQDSIRHFVSKALEAEGYTVQTMASVREARAAVERDMPDLAVLDLKLPDGTGLELLREIKRVQPEVSVILMTAFGELETAVEAMSAGAFWFVKKPFQNDELLALVARALESQKLWLELKRLRHMAFADEDYLHSASPRMQEAYAISEQVARGDTTSVLIEGESGTGKEYFANLIHRMSARHDKPFVEINCAAIPSELLESALTDARTQKVGLMELATAGTLFLDEIGEMSPMLQVKLLRVLERRTFKRVGGTKDISVNLRIMSATNQDLERMVKEGGFREDLYYRLKVVPLYVPPLRERKEDIIPLSRLFMDRFSRQFKKGFREISQAAERLLLDYPWPGNIRELRNLFERTTLLESGNVLEAQHLKLVSRSRPAAESTIGQRADEYISGALPSDGIPFEALIEELERALILRASYATKWNQSRTAELLQLKRDKLRYRMKLYGIQSEEDTSTSEATGLSA</sequence>